<reference evidence="12 13" key="1">
    <citation type="journal article" date="2016" name="Nat. Commun.">
        <title>Thousands of microbial genomes shed light on interconnected biogeochemical processes in an aquifer system.</title>
        <authorList>
            <person name="Anantharaman K."/>
            <person name="Brown C.T."/>
            <person name="Hug L.A."/>
            <person name="Sharon I."/>
            <person name="Castelle C.J."/>
            <person name="Probst A.J."/>
            <person name="Thomas B.C."/>
            <person name="Singh A."/>
            <person name="Wilkins M.J."/>
            <person name="Karaoz U."/>
            <person name="Brodie E.L."/>
            <person name="Williams K.H."/>
            <person name="Hubbard S.S."/>
            <person name="Banfield J.F."/>
        </authorList>
    </citation>
    <scope>NUCLEOTIDE SEQUENCE [LARGE SCALE GENOMIC DNA]</scope>
</reference>
<dbReference type="Proteomes" id="UP000179448">
    <property type="component" value="Unassembled WGS sequence"/>
</dbReference>
<dbReference type="PROSITE" id="PS50879">
    <property type="entry name" value="RNASE_H_1"/>
    <property type="match status" value="1"/>
</dbReference>
<dbReference type="EC" id="3.1.26.4" evidence="5"/>
<dbReference type="InterPro" id="IPR002156">
    <property type="entry name" value="RNaseH_domain"/>
</dbReference>
<proteinExistence type="inferred from homology"/>
<evidence type="ECO:0000256" key="10">
    <source>
        <dbReference type="ARBA" id="ARBA00022842"/>
    </source>
</evidence>
<dbReference type="STRING" id="1801766.A2997_01105"/>
<evidence type="ECO:0000256" key="4">
    <source>
        <dbReference type="ARBA" id="ARBA00011245"/>
    </source>
</evidence>
<dbReference type="GO" id="GO:0046872">
    <property type="term" value="F:metal ion binding"/>
    <property type="evidence" value="ECO:0007669"/>
    <property type="project" value="UniProtKB-KW"/>
</dbReference>
<dbReference type="CDD" id="cd09278">
    <property type="entry name" value="RNase_HI_prokaryote_like"/>
    <property type="match status" value="1"/>
</dbReference>
<evidence type="ECO:0000256" key="6">
    <source>
        <dbReference type="ARBA" id="ARBA00022722"/>
    </source>
</evidence>
<comment type="catalytic activity">
    <reaction evidence="1">
        <text>Endonucleolytic cleavage to 5'-phosphomonoester.</text>
        <dbReference type="EC" id="3.1.26.4"/>
    </reaction>
</comment>
<comment type="similarity">
    <text evidence="3">Belongs to the RNase H family.</text>
</comment>
<keyword evidence="6" id="KW-0540">Nuclease</keyword>
<keyword evidence="8" id="KW-0255">Endonuclease</keyword>
<dbReference type="GO" id="GO:0003676">
    <property type="term" value="F:nucleic acid binding"/>
    <property type="evidence" value="ECO:0007669"/>
    <property type="project" value="InterPro"/>
</dbReference>
<comment type="cofactor">
    <cofactor evidence="2">
        <name>Mg(2+)</name>
        <dbReference type="ChEBI" id="CHEBI:18420"/>
    </cofactor>
</comment>
<gene>
    <name evidence="12" type="ORF">A2997_01105</name>
</gene>
<dbReference type="InterPro" id="IPR050092">
    <property type="entry name" value="RNase_H"/>
</dbReference>
<evidence type="ECO:0000256" key="3">
    <source>
        <dbReference type="ARBA" id="ARBA00005300"/>
    </source>
</evidence>
<dbReference type="PANTHER" id="PTHR10642">
    <property type="entry name" value="RIBONUCLEASE H1"/>
    <property type="match status" value="1"/>
</dbReference>
<evidence type="ECO:0000256" key="8">
    <source>
        <dbReference type="ARBA" id="ARBA00022759"/>
    </source>
</evidence>
<dbReference type="PANTHER" id="PTHR10642:SF26">
    <property type="entry name" value="RIBONUCLEASE H1"/>
    <property type="match status" value="1"/>
</dbReference>
<evidence type="ECO:0000259" key="11">
    <source>
        <dbReference type="PROSITE" id="PS50879"/>
    </source>
</evidence>
<dbReference type="GO" id="GO:0004523">
    <property type="term" value="F:RNA-DNA hybrid ribonuclease activity"/>
    <property type="evidence" value="ECO:0007669"/>
    <property type="project" value="UniProtKB-EC"/>
</dbReference>
<dbReference type="Gene3D" id="3.30.420.10">
    <property type="entry name" value="Ribonuclease H-like superfamily/Ribonuclease H"/>
    <property type="match status" value="1"/>
</dbReference>
<dbReference type="GO" id="GO:0043137">
    <property type="term" value="P:DNA replication, removal of RNA primer"/>
    <property type="evidence" value="ECO:0007669"/>
    <property type="project" value="TreeGrafter"/>
</dbReference>
<sequence length="245" mass="27284">MTTLSGLIIFTDGSSKGNPGPGGFGAVSIDTINNIVVEYGSGRKLTTNNEMELMALIKALQGSIGYKGNVHIYADSQYVYNGATKWIYGWRSNGWVKKDGEAISHEKLWRTLSDIIDKYRGNKCTFVWHHVPSHMGIAGNERVDTIATAFADGAKVKLYNGSLQKYKYQEVLDIPSDEILIRARKEKRARSSGGSAFYISVVNGKLEKHTIWALCEKRVRGVKGAKYRKVASDEEMSRVLKQWGL</sequence>
<keyword evidence="7" id="KW-0479">Metal-binding</keyword>
<dbReference type="Pfam" id="PF00075">
    <property type="entry name" value="RNase_H"/>
    <property type="match status" value="1"/>
</dbReference>
<dbReference type="EMBL" id="MFUQ01000012">
    <property type="protein sequence ID" value="OGI83773.1"/>
    <property type="molecule type" value="Genomic_DNA"/>
</dbReference>
<dbReference type="SUPFAM" id="SSF53098">
    <property type="entry name" value="Ribonuclease H-like"/>
    <property type="match status" value="1"/>
</dbReference>
<evidence type="ECO:0000313" key="12">
    <source>
        <dbReference type="EMBL" id="OGI83773.1"/>
    </source>
</evidence>
<evidence type="ECO:0000256" key="2">
    <source>
        <dbReference type="ARBA" id="ARBA00001946"/>
    </source>
</evidence>
<evidence type="ECO:0000256" key="7">
    <source>
        <dbReference type="ARBA" id="ARBA00022723"/>
    </source>
</evidence>
<accession>A0A1F6WPG6</accession>
<dbReference type="InterPro" id="IPR036397">
    <property type="entry name" value="RNaseH_sf"/>
</dbReference>
<comment type="subunit">
    <text evidence="4">Monomer.</text>
</comment>
<organism evidence="12 13">
    <name type="scientific">Candidatus Nomurabacteria bacterium RIFCSPLOWO2_01_FULL_36_10b</name>
    <dbReference type="NCBI Taxonomy" id="1801766"/>
    <lineage>
        <taxon>Bacteria</taxon>
        <taxon>Candidatus Nomuraibacteriota</taxon>
    </lineage>
</organism>
<feature type="domain" description="RNase H type-1" evidence="11">
    <location>
        <begin position="3"/>
        <end position="152"/>
    </location>
</feature>
<name>A0A1F6WPG6_9BACT</name>
<dbReference type="AlphaFoldDB" id="A0A1F6WPG6"/>
<evidence type="ECO:0000256" key="9">
    <source>
        <dbReference type="ARBA" id="ARBA00022801"/>
    </source>
</evidence>
<protein>
    <recommendedName>
        <fullName evidence="5">ribonuclease H</fullName>
        <ecNumber evidence="5">3.1.26.4</ecNumber>
    </recommendedName>
</protein>
<dbReference type="InterPro" id="IPR012337">
    <property type="entry name" value="RNaseH-like_sf"/>
</dbReference>
<evidence type="ECO:0000256" key="1">
    <source>
        <dbReference type="ARBA" id="ARBA00000077"/>
    </source>
</evidence>
<comment type="caution">
    <text evidence="12">The sequence shown here is derived from an EMBL/GenBank/DDBJ whole genome shotgun (WGS) entry which is preliminary data.</text>
</comment>
<evidence type="ECO:0000313" key="13">
    <source>
        <dbReference type="Proteomes" id="UP000179448"/>
    </source>
</evidence>
<keyword evidence="9" id="KW-0378">Hydrolase</keyword>
<dbReference type="InterPro" id="IPR022892">
    <property type="entry name" value="RNaseHI"/>
</dbReference>
<evidence type="ECO:0000256" key="5">
    <source>
        <dbReference type="ARBA" id="ARBA00012180"/>
    </source>
</evidence>
<keyword evidence="10" id="KW-0460">Magnesium</keyword>